<evidence type="ECO:0000313" key="3">
    <source>
        <dbReference type="EMBL" id="MBY0756479.1"/>
    </source>
</evidence>
<sequence length="80" mass="9003">MSSQSKTFLKFVASIILIAFILDIMLRNVILSSGVAFLISVTFFYSPDRLIAKKEEEGKNKDVSTRSTSINSNKKKKKTK</sequence>
<keyword evidence="2" id="KW-1133">Transmembrane helix</keyword>
<keyword evidence="4" id="KW-1185">Reference proteome</keyword>
<feature type="transmembrane region" description="Helical" evidence="2">
    <location>
        <begin position="30"/>
        <end position="46"/>
    </location>
</feature>
<evidence type="ECO:0000256" key="2">
    <source>
        <dbReference type="SAM" id="Phobius"/>
    </source>
</evidence>
<dbReference type="RefSeq" id="WP_221861726.1">
    <property type="nucleotide sequence ID" value="NZ_JAIKTU010000011.1"/>
</dbReference>
<feature type="region of interest" description="Disordered" evidence="1">
    <location>
        <begin position="56"/>
        <end position="80"/>
    </location>
</feature>
<reference evidence="3 4" key="1">
    <citation type="journal article" date="2021" name="Cell Host Microbe">
        <title>in vivo commensal control of Clostridioides difficile virulence.</title>
        <authorList>
            <person name="Girinathan B.P."/>
            <person name="Dibenedetto N."/>
            <person name="Worley J.N."/>
            <person name="Peltier J."/>
            <person name="Arrieta-Ortiz M.L."/>
            <person name="Rupa Christinal Immanuel S."/>
            <person name="Lavin R."/>
            <person name="Delaney M.L."/>
            <person name="Cummins C."/>
            <person name="Hoffmann M."/>
            <person name="Luo Y."/>
            <person name="Gonzalez-Escalona N."/>
            <person name="Allard M."/>
            <person name="Onderdonk A.B."/>
            <person name="Gerber G.K."/>
            <person name="Sonenshein A.L."/>
            <person name="Baliga N."/>
            <person name="Dupuy B."/>
            <person name="Bry L."/>
        </authorList>
    </citation>
    <scope>NUCLEOTIDE SEQUENCE [LARGE SCALE GENOMIC DNA]</scope>
    <source>
        <strain evidence="3 4">DSM 599</strain>
    </source>
</reference>
<name>A0ABS7L091_CLOSR</name>
<gene>
    <name evidence="3" type="ORF">K5V21_13575</name>
</gene>
<dbReference type="EMBL" id="JAIKTU010000011">
    <property type="protein sequence ID" value="MBY0756479.1"/>
    <property type="molecule type" value="Genomic_DNA"/>
</dbReference>
<feature type="transmembrane region" description="Helical" evidence="2">
    <location>
        <begin position="7"/>
        <end position="24"/>
    </location>
</feature>
<proteinExistence type="predicted"/>
<protein>
    <submittedName>
        <fullName evidence="3">Uncharacterized protein</fullName>
    </submittedName>
</protein>
<accession>A0ABS7L091</accession>
<keyword evidence="2" id="KW-0812">Transmembrane</keyword>
<keyword evidence="2" id="KW-0472">Membrane</keyword>
<dbReference type="Proteomes" id="UP001299068">
    <property type="component" value="Unassembled WGS sequence"/>
</dbReference>
<comment type="caution">
    <text evidence="3">The sequence shown here is derived from an EMBL/GenBank/DDBJ whole genome shotgun (WGS) entry which is preliminary data.</text>
</comment>
<evidence type="ECO:0000313" key="4">
    <source>
        <dbReference type="Proteomes" id="UP001299068"/>
    </source>
</evidence>
<organism evidence="3 4">
    <name type="scientific">Clostridium sardiniense</name>
    <name type="common">Clostridium absonum</name>
    <dbReference type="NCBI Taxonomy" id="29369"/>
    <lineage>
        <taxon>Bacteria</taxon>
        <taxon>Bacillati</taxon>
        <taxon>Bacillota</taxon>
        <taxon>Clostridia</taxon>
        <taxon>Eubacteriales</taxon>
        <taxon>Clostridiaceae</taxon>
        <taxon>Clostridium</taxon>
    </lineage>
</organism>
<evidence type="ECO:0000256" key="1">
    <source>
        <dbReference type="SAM" id="MobiDB-lite"/>
    </source>
</evidence>